<dbReference type="AlphaFoldDB" id="A0A5C9A0G6"/>
<feature type="compositionally biased region" description="Polar residues" evidence="1">
    <location>
        <begin position="445"/>
        <end position="455"/>
    </location>
</feature>
<reference evidence="3 4" key="1">
    <citation type="submission" date="2019-08" db="EMBL/GenBank/DDBJ databases">
        <title>Parahaliea maris sp. nov., isolated from the surface seawater.</title>
        <authorList>
            <person name="Liu Y."/>
        </authorList>
    </citation>
    <scope>NUCLEOTIDE SEQUENCE [LARGE SCALE GENOMIC DNA]</scope>
    <source>
        <strain evidence="3 4">S2-26</strain>
    </source>
</reference>
<gene>
    <name evidence="3" type="ORF">FVW59_05360</name>
</gene>
<dbReference type="RefSeq" id="WP_148063206.1">
    <property type="nucleotide sequence ID" value="NZ_VRYZ01000002.1"/>
</dbReference>
<dbReference type="InterPro" id="IPR033186">
    <property type="entry name" value="HerA_C"/>
</dbReference>
<accession>A0A5C9A0G6</accession>
<dbReference type="PANTHER" id="PTHR30121:SF6">
    <property type="entry name" value="SLR6007 PROTEIN"/>
    <property type="match status" value="1"/>
</dbReference>
<dbReference type="Gene3D" id="3.40.50.300">
    <property type="entry name" value="P-loop containing nucleotide triphosphate hydrolases"/>
    <property type="match status" value="2"/>
</dbReference>
<dbReference type="PANTHER" id="PTHR30121">
    <property type="entry name" value="UNCHARACTERIZED PROTEIN YJGR-RELATED"/>
    <property type="match status" value="1"/>
</dbReference>
<evidence type="ECO:0000256" key="1">
    <source>
        <dbReference type="SAM" id="MobiDB-lite"/>
    </source>
</evidence>
<organism evidence="3 4">
    <name type="scientific">Parahaliea aestuarii</name>
    <dbReference type="NCBI Taxonomy" id="1852021"/>
    <lineage>
        <taxon>Bacteria</taxon>
        <taxon>Pseudomonadati</taxon>
        <taxon>Pseudomonadota</taxon>
        <taxon>Gammaproteobacteria</taxon>
        <taxon>Cellvibrionales</taxon>
        <taxon>Halieaceae</taxon>
        <taxon>Parahaliea</taxon>
    </lineage>
</organism>
<dbReference type="Proteomes" id="UP000321933">
    <property type="component" value="Unassembled WGS sequence"/>
</dbReference>
<keyword evidence="4" id="KW-1185">Reference proteome</keyword>
<feature type="domain" description="Helicase HerA-like C-terminal" evidence="2">
    <location>
        <begin position="10"/>
        <end position="482"/>
    </location>
</feature>
<evidence type="ECO:0000313" key="4">
    <source>
        <dbReference type="Proteomes" id="UP000321933"/>
    </source>
</evidence>
<dbReference type="Pfam" id="PF05872">
    <property type="entry name" value="HerA_C"/>
    <property type="match status" value="1"/>
</dbReference>
<evidence type="ECO:0000313" key="3">
    <source>
        <dbReference type="EMBL" id="TXS93270.1"/>
    </source>
</evidence>
<name>A0A5C9A0G6_9GAMM</name>
<proteinExistence type="predicted"/>
<dbReference type="EMBL" id="VRYZ01000002">
    <property type="protein sequence ID" value="TXS93270.1"/>
    <property type="molecule type" value="Genomic_DNA"/>
</dbReference>
<dbReference type="SUPFAM" id="SSF52540">
    <property type="entry name" value="P-loop containing nucleoside triphosphate hydrolases"/>
    <property type="match status" value="1"/>
</dbReference>
<dbReference type="InterPro" id="IPR027417">
    <property type="entry name" value="P-loop_NTPase"/>
</dbReference>
<sequence>MENGILIGGNASGKVYLDPRYANRHGLVAGATGTGKTVTLQCLAEGFSDIGVPVFLADVKGDISGMCQPGKPHPKVDERVQSIGIDNYQQRAFPVAFWDLFGKKGTPVRATVSEMGPQLLSRLLDLNETQEGVMTLVFEFADREGMLLLNLADLRSTLQYLADNRQALGSNYAVPVASVNAILRRLLVLEREGAGNFFNEPALQLSDFMQTTRDGRGVINLLAADTLINSPRVYSTFLLWLLSELFENLPELGDPEKPVLVFFFDEAHLLFRDAPKALLEKVEQVVRLIRSKGVGVYFVTQSPADIPDTVLAQLGNRVQHALRAYTPAERKAVRVAAQSFRENPALDTVTAISELGVGEALVSTLRDRGIPSQVERVLVRPPCSRMGKASMAERQAVLDHDPNQQRYRDAVDPRSAHEILTERTAAALQQTEEAELKKRAKKAGSSPSSRRQSTGEAFFKSLARAAGSSLGRQLFRGLLGSLLKK</sequence>
<comment type="caution">
    <text evidence="3">The sequence shown here is derived from an EMBL/GenBank/DDBJ whole genome shotgun (WGS) entry which is preliminary data.</text>
</comment>
<protein>
    <submittedName>
        <fullName evidence="3">DUF853 family protein</fullName>
    </submittedName>
</protein>
<feature type="region of interest" description="Disordered" evidence="1">
    <location>
        <begin position="430"/>
        <end position="455"/>
    </location>
</feature>
<evidence type="ECO:0000259" key="2">
    <source>
        <dbReference type="Pfam" id="PF05872"/>
    </source>
</evidence>
<dbReference type="OrthoDB" id="9758751at2"/>
<dbReference type="InterPro" id="IPR051162">
    <property type="entry name" value="T4SS_component"/>
</dbReference>